<protein>
    <submittedName>
        <fullName evidence="1">Uncharacterized protein</fullName>
    </submittedName>
</protein>
<dbReference type="EMBL" id="AZNH01000013">
    <property type="protein sequence ID" value="KID87968.1"/>
    <property type="molecule type" value="Genomic_DNA"/>
</dbReference>
<keyword evidence="2" id="KW-1185">Reference proteome</keyword>
<evidence type="ECO:0000313" key="2">
    <source>
        <dbReference type="Proteomes" id="UP000031192"/>
    </source>
</evidence>
<accession>A0A0B4GYV7</accession>
<sequence length="517" mass="57572">MSCDGNLWDDEDEFFDPLIANPSTAAEYRDLRIQAFLRDNIQPFPSRFFSGTVEASTRAKAEADGMYTGYMFQEKVDLKGIRERLGLEGTAIAASSTDHLIVGMDDPTAFARERAPTIPENVYVMPTAKSTTRAERAWTGIRCLRRGMRREFRRFRDLTEAATSLHITKLRGAFPSRAQLADRAMLTYRDVLGGARPRTLAEIFAFASLTHVISTLLYRRGCLRRGDILSGFNQWRECIVDDEEKLAFDDLAKKMWPILHRQRNASPIQDDAEDHLQTAAAFAVAGVGILSGEAQAVPISDPVKQHVPAFESIGQGALNLMGLTSDEYDFSQLLDLVGPGNDDSVAQDFDSNQNPSWTTDIVPGCTEPGIFNEPSVYDLADGHPVEPPWPLEDMVDGYNNLHESRNGPPSSLQDTIMFLAVYVFVKENGDYFYILSGHGKTAAGSRGGLAFSSDRSRMERKLRTEFFDPLIEAMDDDVKACAILFIAMDFVILGLLENLEEVQDYVIVVSKVGILFF</sequence>
<dbReference type="AlphaFoldDB" id="A0A0B4GYV7"/>
<proteinExistence type="predicted"/>
<dbReference type="HOGENOM" id="CLU_512964_0_0_1"/>
<evidence type="ECO:0000313" key="1">
    <source>
        <dbReference type="EMBL" id="KID87968.1"/>
    </source>
</evidence>
<name>A0A0B4GYV7_METGA</name>
<organism evidence="1 2">
    <name type="scientific">Metarhizium guizhouense (strain ARSEF 977)</name>
    <dbReference type="NCBI Taxonomy" id="1276136"/>
    <lineage>
        <taxon>Eukaryota</taxon>
        <taxon>Fungi</taxon>
        <taxon>Dikarya</taxon>
        <taxon>Ascomycota</taxon>
        <taxon>Pezizomycotina</taxon>
        <taxon>Sordariomycetes</taxon>
        <taxon>Hypocreomycetidae</taxon>
        <taxon>Hypocreales</taxon>
        <taxon>Clavicipitaceae</taxon>
        <taxon>Metarhizium</taxon>
    </lineage>
</organism>
<comment type="caution">
    <text evidence="1">The sequence shown here is derived from an EMBL/GenBank/DDBJ whole genome shotgun (WGS) entry which is preliminary data.</text>
</comment>
<gene>
    <name evidence="1" type="ORF">MGU_04797</name>
</gene>
<dbReference type="Proteomes" id="UP000031192">
    <property type="component" value="Unassembled WGS sequence"/>
</dbReference>
<reference evidence="1 2" key="1">
    <citation type="journal article" date="2014" name="Proc. Natl. Acad. Sci. U.S.A.">
        <title>Trajectory and genomic determinants of fungal-pathogen speciation and host adaptation.</title>
        <authorList>
            <person name="Hu X."/>
            <person name="Xiao G."/>
            <person name="Zheng P."/>
            <person name="Shang Y."/>
            <person name="Su Y."/>
            <person name="Zhang X."/>
            <person name="Liu X."/>
            <person name="Zhan S."/>
            <person name="St Leger R.J."/>
            <person name="Wang C."/>
        </authorList>
    </citation>
    <scope>NUCLEOTIDE SEQUENCE [LARGE SCALE GENOMIC DNA]</scope>
    <source>
        <strain evidence="1 2">ARSEF 977</strain>
    </source>
</reference>